<dbReference type="PRINTS" id="PR00069">
    <property type="entry name" value="ALDKETRDTASE"/>
</dbReference>
<dbReference type="InterPro" id="IPR023210">
    <property type="entry name" value="NADP_OxRdtase_dom"/>
</dbReference>
<dbReference type="PANTHER" id="PTHR43364:SF1">
    <property type="entry name" value="OXIDOREDUCTASE YDHF"/>
    <property type="match status" value="1"/>
</dbReference>
<dbReference type="SUPFAM" id="SSF51430">
    <property type="entry name" value="NAD(P)-linked oxidoreductase"/>
    <property type="match status" value="1"/>
</dbReference>
<dbReference type="InterPro" id="IPR020471">
    <property type="entry name" value="AKR"/>
</dbReference>
<dbReference type="OrthoDB" id="9768793at2"/>
<organism evidence="2 3">
    <name type="scientific">Halomonas shengliensis</name>
    <dbReference type="NCBI Taxonomy" id="419597"/>
    <lineage>
        <taxon>Bacteria</taxon>
        <taxon>Pseudomonadati</taxon>
        <taxon>Pseudomonadota</taxon>
        <taxon>Gammaproteobacteria</taxon>
        <taxon>Oceanospirillales</taxon>
        <taxon>Halomonadaceae</taxon>
        <taxon>Halomonas</taxon>
    </lineage>
</organism>
<dbReference type="InterPro" id="IPR036812">
    <property type="entry name" value="NAD(P)_OxRdtase_dom_sf"/>
</dbReference>
<proteinExistence type="predicted"/>
<keyword evidence="3" id="KW-1185">Reference proteome</keyword>
<dbReference type="PANTHER" id="PTHR43364">
    <property type="entry name" value="NADH-SPECIFIC METHYLGLYOXAL REDUCTASE-RELATED"/>
    <property type="match status" value="1"/>
</dbReference>
<protein>
    <submittedName>
        <fullName evidence="2">Predicted oxidoreductase</fullName>
    </submittedName>
</protein>
<gene>
    <name evidence="2" type="ORF">SAMN04487957_101293</name>
</gene>
<dbReference type="RefSeq" id="WP_089676429.1">
    <property type="nucleotide sequence ID" value="NZ_FNIV01000001.1"/>
</dbReference>
<feature type="domain" description="NADP-dependent oxidoreductase" evidence="1">
    <location>
        <begin position="32"/>
        <end position="279"/>
    </location>
</feature>
<evidence type="ECO:0000259" key="1">
    <source>
        <dbReference type="Pfam" id="PF00248"/>
    </source>
</evidence>
<dbReference type="InterPro" id="IPR050523">
    <property type="entry name" value="AKR_Detox_Biosynth"/>
</dbReference>
<dbReference type="STRING" id="419597.SAMN04487957_101293"/>
<evidence type="ECO:0000313" key="3">
    <source>
        <dbReference type="Proteomes" id="UP000199075"/>
    </source>
</evidence>
<dbReference type="Gene3D" id="3.20.20.100">
    <property type="entry name" value="NADP-dependent oxidoreductase domain"/>
    <property type="match status" value="1"/>
</dbReference>
<dbReference type="EMBL" id="FNIV01000001">
    <property type="protein sequence ID" value="SDN65912.1"/>
    <property type="molecule type" value="Genomic_DNA"/>
</dbReference>
<dbReference type="Proteomes" id="UP000199075">
    <property type="component" value="Unassembled WGS sequence"/>
</dbReference>
<dbReference type="GO" id="GO:0016491">
    <property type="term" value="F:oxidoreductase activity"/>
    <property type="evidence" value="ECO:0007669"/>
    <property type="project" value="InterPro"/>
</dbReference>
<accession>A0A1H0D6W4</accession>
<dbReference type="GO" id="GO:0005829">
    <property type="term" value="C:cytosol"/>
    <property type="evidence" value="ECO:0007669"/>
    <property type="project" value="TreeGrafter"/>
</dbReference>
<evidence type="ECO:0000313" key="2">
    <source>
        <dbReference type="EMBL" id="SDN65912.1"/>
    </source>
</evidence>
<sequence length="296" mass="31317">MSAAPRIDAPFLLGMMRLHEVPALHAPGRLGDWIEARLDEGLAWFDHADIYGDGQGEALFGAALRARPSLAGRVKVVTKAGIVTPGRDASRAGQRDTGIKHYDSSPAALTRAIDAALSRLGVERLDHFLIHRPDPLMAAAATGRALDDAIAAGKIGAAGVSNFLPEQWRRLQAAMHHRLEAHQLQLSLDHPTPLFDGRYDALVADGLAPLVWSPLGGGRVFQGPAVGLLDHLAGVHGATPAGVALAWLRALPGRPVPVIGSLRAERIAALAQDADLALARPDWYALLEAARGHPVA</sequence>
<name>A0A1H0D6W4_9GAMM</name>
<dbReference type="AlphaFoldDB" id="A0A1H0D6W4"/>
<reference evidence="3" key="1">
    <citation type="submission" date="2016-10" db="EMBL/GenBank/DDBJ databases">
        <authorList>
            <person name="Varghese N."/>
            <person name="Submissions S."/>
        </authorList>
    </citation>
    <scope>NUCLEOTIDE SEQUENCE [LARGE SCALE GENOMIC DNA]</scope>
    <source>
        <strain evidence="3">CGMCC 1.6444</strain>
    </source>
</reference>
<dbReference type="Pfam" id="PF00248">
    <property type="entry name" value="Aldo_ket_red"/>
    <property type="match status" value="1"/>
</dbReference>